<gene>
    <name evidence="1" type="ORF">COW36_05710</name>
</gene>
<dbReference type="InterPro" id="IPR023137">
    <property type="entry name" value="BrxA_sf"/>
</dbReference>
<evidence type="ECO:0000313" key="1">
    <source>
        <dbReference type="EMBL" id="PIW18263.1"/>
    </source>
</evidence>
<comment type="caution">
    <text evidence="1">The sequence shown here is derived from an EMBL/GenBank/DDBJ whole genome shotgun (WGS) entry which is preliminary data.</text>
</comment>
<proteinExistence type="predicted"/>
<evidence type="ECO:0000313" key="2">
    <source>
        <dbReference type="Proteomes" id="UP000231019"/>
    </source>
</evidence>
<dbReference type="Pfam" id="PF08849">
    <property type="entry name" value="BrxA"/>
    <property type="match status" value="1"/>
</dbReference>
<dbReference type="EMBL" id="PFFQ01000013">
    <property type="protein sequence ID" value="PIW18263.1"/>
    <property type="molecule type" value="Genomic_DNA"/>
</dbReference>
<dbReference type="AlphaFoldDB" id="A0A2M7G854"/>
<dbReference type="Gene3D" id="1.10.3540.10">
    <property type="entry name" value="uncharacterized protein from magnetospirillum magneticum domain"/>
    <property type="match status" value="1"/>
</dbReference>
<reference evidence="1 2" key="1">
    <citation type="submission" date="2017-09" db="EMBL/GenBank/DDBJ databases">
        <title>Depth-based differentiation of microbial function through sediment-hosted aquifers and enrichment of novel symbionts in the deep terrestrial subsurface.</title>
        <authorList>
            <person name="Probst A.J."/>
            <person name="Ladd B."/>
            <person name="Jarett J.K."/>
            <person name="Geller-Mcgrath D.E."/>
            <person name="Sieber C.M."/>
            <person name="Emerson J.B."/>
            <person name="Anantharaman K."/>
            <person name="Thomas B.C."/>
            <person name="Malmstrom R."/>
            <person name="Stieglmeier M."/>
            <person name="Klingl A."/>
            <person name="Woyke T."/>
            <person name="Ryan C.M."/>
            <person name="Banfield J.F."/>
        </authorList>
    </citation>
    <scope>NUCLEOTIDE SEQUENCE [LARGE SCALE GENOMIC DNA]</scope>
    <source>
        <strain evidence="1">CG17_big_fil_post_rev_8_21_14_2_50_48_46</strain>
    </source>
</reference>
<sequence length="240" mass="27234">MTILVFVLCTTLPKIAFSQVVKNPLRNHASNKTGKIEVLNLSYEVNVANHPYLLQETLACARILKDSGWDDFNQAALQDPILQALSPSTAQSYLRAIRHRLEDVPPKLISFLASEDEGTAQLTLLYILLHKNRLLRELVEEAIRDSVLDGEPVVSKQLIENFFESKREASAVLKEWSDTTWRKFWGNTLKTLQISGLLQGQDPVNLVMQEIPTELQTWLKAQGEDVYLQLLLDKEAYSFA</sequence>
<dbReference type="Proteomes" id="UP000231019">
    <property type="component" value="Unassembled WGS sequence"/>
</dbReference>
<organism evidence="1 2">
    <name type="scientific">bacterium (Candidatus Blackallbacteria) CG17_big_fil_post_rev_8_21_14_2_50_48_46</name>
    <dbReference type="NCBI Taxonomy" id="2014261"/>
    <lineage>
        <taxon>Bacteria</taxon>
        <taxon>Candidatus Blackallbacteria</taxon>
    </lineage>
</organism>
<dbReference type="InterPro" id="IPR014948">
    <property type="entry name" value="BrxA"/>
</dbReference>
<protein>
    <recommendedName>
        <fullName evidence="3">DUF1819 domain-containing protein</fullName>
    </recommendedName>
</protein>
<evidence type="ECO:0008006" key="3">
    <source>
        <dbReference type="Google" id="ProtNLM"/>
    </source>
</evidence>
<accession>A0A2M7G854</accession>
<name>A0A2M7G854_9BACT</name>